<evidence type="ECO:0000313" key="1">
    <source>
        <dbReference type="EMBL" id="CAB4178733.1"/>
    </source>
</evidence>
<gene>
    <name evidence="1" type="ORF">UFOVP1030_15</name>
    <name evidence="2" type="ORF">UFOVP1634_26</name>
</gene>
<protein>
    <submittedName>
        <fullName evidence="2">Uncharacterized protein</fullName>
    </submittedName>
</protein>
<sequence>MANKLIKYIPKHTTAGTEYREIEEDDKQFILTMCIQALTIMAEYDIVSSSETDRVWIRDQWWHKKDKRLHKGKEGLNSPCSVLGGIVHNMMFKIPLQRDFSDKQMRDLEMIFQCLGSIRDEITTIRFQIGFVIQ</sequence>
<name>A0A6J5T0P0_9CAUD</name>
<reference evidence="2" key="1">
    <citation type="submission" date="2020-05" db="EMBL/GenBank/DDBJ databases">
        <authorList>
            <person name="Chiriac C."/>
            <person name="Salcher M."/>
            <person name="Ghai R."/>
            <person name="Kavagutti S V."/>
        </authorList>
    </citation>
    <scope>NUCLEOTIDE SEQUENCE</scope>
</reference>
<proteinExistence type="predicted"/>
<evidence type="ECO:0000313" key="2">
    <source>
        <dbReference type="EMBL" id="CAB4220394.1"/>
    </source>
</evidence>
<dbReference type="EMBL" id="LR797497">
    <property type="protein sequence ID" value="CAB4220394.1"/>
    <property type="molecule type" value="Genomic_DNA"/>
</dbReference>
<organism evidence="2">
    <name type="scientific">uncultured Caudovirales phage</name>
    <dbReference type="NCBI Taxonomy" id="2100421"/>
    <lineage>
        <taxon>Viruses</taxon>
        <taxon>Duplodnaviria</taxon>
        <taxon>Heunggongvirae</taxon>
        <taxon>Uroviricota</taxon>
        <taxon>Caudoviricetes</taxon>
        <taxon>Peduoviridae</taxon>
        <taxon>Maltschvirus</taxon>
        <taxon>Maltschvirus maltsch</taxon>
    </lineage>
</organism>
<dbReference type="EMBL" id="LR796977">
    <property type="protein sequence ID" value="CAB4178733.1"/>
    <property type="molecule type" value="Genomic_DNA"/>
</dbReference>
<accession>A0A6J5T0P0</accession>